<accession>A0A158L3K4</accession>
<reference evidence="1" key="1">
    <citation type="submission" date="2016-01" db="EMBL/GenBank/DDBJ databases">
        <authorList>
            <person name="Peeters C."/>
        </authorList>
    </citation>
    <scope>NUCLEOTIDE SEQUENCE [LARGE SCALE GENOMIC DNA]</scope>
    <source>
        <strain evidence="1">LMG 29317</strain>
    </source>
</reference>
<dbReference type="OrthoDB" id="9811542at2"/>
<sequence>MFPFIARLLSFRNGSEAVRDERRTPALWVVRFRSGEYIFVEANTSIEARDGDEVRKRQEYDASRFAVTRVEAHRAAAS</sequence>
<evidence type="ECO:0000313" key="1">
    <source>
        <dbReference type="EMBL" id="SAL87977.1"/>
    </source>
</evidence>
<gene>
    <name evidence="1" type="ORF">AWB74_08348</name>
</gene>
<proteinExistence type="predicted"/>
<name>A0A158L3K4_9BURK</name>
<comment type="caution">
    <text evidence="1">The sequence shown here is derived from an EMBL/GenBank/DDBJ whole genome shotgun (WGS) entry which is preliminary data.</text>
</comment>
<dbReference type="EMBL" id="FCOM02000108">
    <property type="protein sequence ID" value="SAL87977.1"/>
    <property type="molecule type" value="Genomic_DNA"/>
</dbReference>
<keyword evidence="2" id="KW-1185">Reference proteome</keyword>
<dbReference type="AlphaFoldDB" id="A0A158L3K4"/>
<protein>
    <submittedName>
        <fullName evidence="1">Uncharacterized protein</fullName>
    </submittedName>
</protein>
<evidence type="ECO:0000313" key="2">
    <source>
        <dbReference type="Proteomes" id="UP000055019"/>
    </source>
</evidence>
<dbReference type="RefSeq" id="WP_061152420.1">
    <property type="nucleotide sequence ID" value="NZ_FCOM02000108.1"/>
</dbReference>
<dbReference type="Proteomes" id="UP000055019">
    <property type="component" value="Unassembled WGS sequence"/>
</dbReference>
<organism evidence="1 2">
    <name type="scientific">Caballeronia arvi</name>
    <dbReference type="NCBI Taxonomy" id="1777135"/>
    <lineage>
        <taxon>Bacteria</taxon>
        <taxon>Pseudomonadati</taxon>
        <taxon>Pseudomonadota</taxon>
        <taxon>Betaproteobacteria</taxon>
        <taxon>Burkholderiales</taxon>
        <taxon>Burkholderiaceae</taxon>
        <taxon>Caballeronia</taxon>
    </lineage>
</organism>